<sequence>MLGDLKFDSNTVLNDLNPEISDFSKDDFNAILTEEKHGLGNISINDIDFSDLVVGDVMGFITYNETYPLIWEDVYISEDLNITQLNMQFVETIDPAIVDNLNENITDSNSITVKLNESLFVEYNDLTEGYLIYLPFLVPCNLLQFFVNNGTDIFELIEETDYTVDKDNFIVFSYESYFNISVTTNFTMYLIWDYTLELNDWSLSQIIGEEEQI</sequence>
<feature type="non-terminal residue" evidence="1">
    <location>
        <position position="213"/>
    </location>
</feature>
<accession>X1HMX7</accession>
<comment type="caution">
    <text evidence="1">The sequence shown here is derived from an EMBL/GenBank/DDBJ whole genome shotgun (WGS) entry which is preliminary data.</text>
</comment>
<dbReference type="AlphaFoldDB" id="X1HMX7"/>
<gene>
    <name evidence="1" type="ORF">S03H2_36755</name>
</gene>
<proteinExistence type="predicted"/>
<reference evidence="1" key="1">
    <citation type="journal article" date="2014" name="Front. Microbiol.">
        <title>High frequency of phylogenetically diverse reductive dehalogenase-homologous genes in deep subseafloor sedimentary metagenomes.</title>
        <authorList>
            <person name="Kawai M."/>
            <person name="Futagami T."/>
            <person name="Toyoda A."/>
            <person name="Takaki Y."/>
            <person name="Nishi S."/>
            <person name="Hori S."/>
            <person name="Arai W."/>
            <person name="Tsubouchi T."/>
            <person name="Morono Y."/>
            <person name="Uchiyama I."/>
            <person name="Ito T."/>
            <person name="Fujiyama A."/>
            <person name="Inagaki F."/>
            <person name="Takami H."/>
        </authorList>
    </citation>
    <scope>NUCLEOTIDE SEQUENCE</scope>
    <source>
        <strain evidence="1">Expedition CK06-06</strain>
    </source>
</reference>
<protein>
    <submittedName>
        <fullName evidence="1">Uncharacterized protein</fullName>
    </submittedName>
</protein>
<name>X1HMX7_9ZZZZ</name>
<organism evidence="1">
    <name type="scientific">marine sediment metagenome</name>
    <dbReference type="NCBI Taxonomy" id="412755"/>
    <lineage>
        <taxon>unclassified sequences</taxon>
        <taxon>metagenomes</taxon>
        <taxon>ecological metagenomes</taxon>
    </lineage>
</organism>
<evidence type="ECO:0000313" key="1">
    <source>
        <dbReference type="EMBL" id="GAH58405.1"/>
    </source>
</evidence>
<dbReference type="EMBL" id="BARU01022575">
    <property type="protein sequence ID" value="GAH58405.1"/>
    <property type="molecule type" value="Genomic_DNA"/>
</dbReference>